<reference evidence="1" key="1">
    <citation type="submission" date="2023-04" db="EMBL/GenBank/DDBJ databases">
        <title>Draft Genome sequencing of Naganishia species isolated from polar environments using Oxford Nanopore Technology.</title>
        <authorList>
            <person name="Leo P."/>
            <person name="Venkateswaran K."/>
        </authorList>
    </citation>
    <scope>NUCLEOTIDE SEQUENCE</scope>
    <source>
        <strain evidence="1">MNA-CCFEE 5262</strain>
    </source>
</reference>
<proteinExistence type="predicted"/>
<protein>
    <submittedName>
        <fullName evidence="1">Uncharacterized protein</fullName>
    </submittedName>
</protein>
<keyword evidence="2" id="KW-1185">Reference proteome</keyword>
<evidence type="ECO:0000313" key="2">
    <source>
        <dbReference type="Proteomes" id="UP001230649"/>
    </source>
</evidence>
<dbReference type="Proteomes" id="UP001230649">
    <property type="component" value="Unassembled WGS sequence"/>
</dbReference>
<dbReference type="EMBL" id="JASBWS010000020">
    <property type="protein sequence ID" value="KAJ9111188.1"/>
    <property type="molecule type" value="Genomic_DNA"/>
</dbReference>
<comment type="caution">
    <text evidence="1">The sequence shown here is derived from an EMBL/GenBank/DDBJ whole genome shotgun (WGS) entry which is preliminary data.</text>
</comment>
<gene>
    <name evidence="1" type="ORF">QFC20_002682</name>
</gene>
<sequence>MAQQLQKLLEKAHEAELEVERLRERDLKSKPGVEDLVAHAEEIRENMLLQYQIQTLTGEIVELKQQCKELQDVIAVKVKDVVKFQKTVHSLDNKCKVLEKAGGEATLVNEEFQKRLDLFNLKLESVSKERDGIQEGLAATKASFENEQATSSSLLKDLVSARDAQVKVGKELKTAESRLKQDEAATESLRARVTVAEDRGDRLDEDASGFAYLFSEVGRSPTARCDYQQSLWQPQTDAGQAQQPLSSKYLIHCASIPFMTLLSLSKDVAPGGLQPTYLVHIAFCQRHVQSFALDRSVRREEQSPIII</sequence>
<evidence type="ECO:0000313" key="1">
    <source>
        <dbReference type="EMBL" id="KAJ9111188.1"/>
    </source>
</evidence>
<accession>A0ACC2WHG5</accession>
<name>A0ACC2WHG5_9TREE</name>
<organism evidence="1 2">
    <name type="scientific">Naganishia adeliensis</name>
    <dbReference type="NCBI Taxonomy" id="92952"/>
    <lineage>
        <taxon>Eukaryota</taxon>
        <taxon>Fungi</taxon>
        <taxon>Dikarya</taxon>
        <taxon>Basidiomycota</taxon>
        <taxon>Agaricomycotina</taxon>
        <taxon>Tremellomycetes</taxon>
        <taxon>Filobasidiales</taxon>
        <taxon>Filobasidiaceae</taxon>
        <taxon>Naganishia</taxon>
    </lineage>
</organism>